<organism evidence="1 2">
    <name type="scientific">Brevibacillus laterosporus</name>
    <name type="common">Bacillus laterosporus</name>
    <dbReference type="NCBI Taxonomy" id="1465"/>
    <lineage>
        <taxon>Bacteria</taxon>
        <taxon>Bacillati</taxon>
        <taxon>Bacillota</taxon>
        <taxon>Bacilli</taxon>
        <taxon>Bacillales</taxon>
        <taxon>Paenibacillaceae</taxon>
        <taxon>Brevibacillus</taxon>
    </lineage>
</organism>
<evidence type="ECO:0000313" key="2">
    <source>
        <dbReference type="Proteomes" id="UP001077662"/>
    </source>
</evidence>
<dbReference type="Proteomes" id="UP001077662">
    <property type="component" value="Unassembled WGS sequence"/>
</dbReference>
<gene>
    <name evidence="1" type="ORF">O0554_20085</name>
</gene>
<name>A0AAP3DK89_BRELA</name>
<protein>
    <submittedName>
        <fullName evidence="1">Uncharacterized protein</fullName>
    </submittedName>
</protein>
<reference evidence="1" key="1">
    <citation type="submission" date="2022-09" db="EMBL/GenBank/DDBJ databases">
        <title>Genome analysis and characterization of larvicidal activity of Brevibacillus strains.</title>
        <authorList>
            <person name="Patrusheva E.V."/>
            <person name="Izotova A.O."/>
            <person name="Toshchakov S.V."/>
            <person name="Sineoky S.P."/>
        </authorList>
    </citation>
    <scope>NUCLEOTIDE SEQUENCE</scope>
    <source>
        <strain evidence="1">VKPM_B-13247</strain>
    </source>
</reference>
<evidence type="ECO:0000313" key="1">
    <source>
        <dbReference type="EMBL" id="MCZ0809172.1"/>
    </source>
</evidence>
<sequence length="150" mass="17135">MKKYIVVVMILITVSATVFFIKPKLEFGTQATNEDKTFLLLALGNDGIADIKIKNVEVNQKQPLKAKIQLKTDKKEFHLESENFDSKKFDSINIQNAIISKHTPISYDDEYKGARYALMLKQEEPITTVTIDYSYLGIDFSTTLPINRIQ</sequence>
<dbReference type="AlphaFoldDB" id="A0AAP3DK89"/>
<dbReference type="EMBL" id="JAPTNE010000031">
    <property type="protein sequence ID" value="MCZ0809172.1"/>
    <property type="molecule type" value="Genomic_DNA"/>
</dbReference>
<comment type="caution">
    <text evidence="1">The sequence shown here is derived from an EMBL/GenBank/DDBJ whole genome shotgun (WGS) entry which is preliminary data.</text>
</comment>
<accession>A0AAP3DK89</accession>
<proteinExistence type="predicted"/>
<dbReference type="RefSeq" id="WP_258434418.1">
    <property type="nucleotide sequence ID" value="NZ_JANSGW010000031.1"/>
</dbReference>